<gene>
    <name evidence="1" type="ORF">UFOPK2761_03335</name>
</gene>
<name>A0A6J6VGQ8_9ZZZZ</name>
<accession>A0A6J6VGQ8</accession>
<protein>
    <submittedName>
        <fullName evidence="1">Unannotated protein</fullName>
    </submittedName>
</protein>
<sequence length="72" mass="7815">MLRHLLDDLAPDGRVAVARSRPGSHPVDATDRRWAAEIHAACRRGGIHSDLVHLALPERIVPLPLDDLPATG</sequence>
<dbReference type="AlphaFoldDB" id="A0A6J6VGQ8"/>
<evidence type="ECO:0000313" key="1">
    <source>
        <dbReference type="EMBL" id="CAB4770008.1"/>
    </source>
</evidence>
<reference evidence="1" key="1">
    <citation type="submission" date="2020-05" db="EMBL/GenBank/DDBJ databases">
        <authorList>
            <person name="Chiriac C."/>
            <person name="Salcher M."/>
            <person name="Ghai R."/>
            <person name="Kavagutti S V."/>
        </authorList>
    </citation>
    <scope>NUCLEOTIDE SEQUENCE</scope>
</reference>
<organism evidence="1">
    <name type="scientific">freshwater metagenome</name>
    <dbReference type="NCBI Taxonomy" id="449393"/>
    <lineage>
        <taxon>unclassified sequences</taxon>
        <taxon>metagenomes</taxon>
        <taxon>ecological metagenomes</taxon>
    </lineage>
</organism>
<proteinExistence type="predicted"/>
<dbReference type="EMBL" id="CAEZYQ010000045">
    <property type="protein sequence ID" value="CAB4770008.1"/>
    <property type="molecule type" value="Genomic_DNA"/>
</dbReference>